<evidence type="ECO:0000313" key="2">
    <source>
        <dbReference type="EMBL" id="KAK7423618.1"/>
    </source>
</evidence>
<feature type="transmembrane region" description="Helical" evidence="1">
    <location>
        <begin position="72"/>
        <end position="95"/>
    </location>
</feature>
<reference evidence="2 3" key="1">
    <citation type="journal article" date="2025" name="Microbiol. Resour. Announc.">
        <title>Draft genome sequences for Neonectria magnoliae and Neonectria punicea, canker pathogens of Liriodendron tulipifera and Acer saccharum in West Virginia.</title>
        <authorList>
            <person name="Petronek H.M."/>
            <person name="Kasson M.T."/>
            <person name="Metheny A.M."/>
            <person name="Stauder C.M."/>
            <person name="Lovett B."/>
            <person name="Lynch S.C."/>
            <person name="Garnas J.R."/>
            <person name="Kasson L.R."/>
            <person name="Stajich J.E."/>
        </authorList>
    </citation>
    <scope>NUCLEOTIDE SEQUENCE [LARGE SCALE GENOMIC DNA]</scope>
    <source>
        <strain evidence="2 3">NRRL 64651</strain>
    </source>
</reference>
<evidence type="ECO:0000313" key="3">
    <source>
        <dbReference type="Proteomes" id="UP001498421"/>
    </source>
</evidence>
<keyword evidence="1" id="KW-0472">Membrane</keyword>
<dbReference type="Proteomes" id="UP001498421">
    <property type="component" value="Unassembled WGS sequence"/>
</dbReference>
<name>A0ABR1HSC3_9HYPO</name>
<protein>
    <submittedName>
        <fullName evidence="2">Uncharacterized protein</fullName>
    </submittedName>
</protein>
<sequence length="160" mass="17845">MGLRSVTVPREYLLPFLAAALFVIQLGLSLSELPSVRLMQDIVCKHHFNVTTDELLPEEKCRIEPVQQELNIVSMGILVIGRVPVLALSVLSIFFSQFYAMYICWEWRSMPLRAIWGLGTLLLFGGGRSVAEAMVFTILSDVVPAAKRLVLAESLIKNTP</sequence>
<proteinExistence type="predicted"/>
<comment type="caution">
    <text evidence="2">The sequence shown here is derived from an EMBL/GenBank/DDBJ whole genome shotgun (WGS) entry which is preliminary data.</text>
</comment>
<dbReference type="EMBL" id="JAZAVK010000097">
    <property type="protein sequence ID" value="KAK7423618.1"/>
    <property type="molecule type" value="Genomic_DNA"/>
</dbReference>
<accession>A0ABR1HSC3</accession>
<organism evidence="2 3">
    <name type="scientific">Neonectria magnoliae</name>
    <dbReference type="NCBI Taxonomy" id="2732573"/>
    <lineage>
        <taxon>Eukaryota</taxon>
        <taxon>Fungi</taxon>
        <taxon>Dikarya</taxon>
        <taxon>Ascomycota</taxon>
        <taxon>Pezizomycotina</taxon>
        <taxon>Sordariomycetes</taxon>
        <taxon>Hypocreomycetidae</taxon>
        <taxon>Hypocreales</taxon>
        <taxon>Nectriaceae</taxon>
        <taxon>Neonectria</taxon>
    </lineage>
</organism>
<keyword evidence="1" id="KW-0812">Transmembrane</keyword>
<gene>
    <name evidence="2" type="ORF">QQZ08_008972</name>
</gene>
<feature type="transmembrane region" description="Helical" evidence="1">
    <location>
        <begin position="115"/>
        <end position="139"/>
    </location>
</feature>
<evidence type="ECO:0000256" key="1">
    <source>
        <dbReference type="SAM" id="Phobius"/>
    </source>
</evidence>
<feature type="transmembrane region" description="Helical" evidence="1">
    <location>
        <begin position="12"/>
        <end position="30"/>
    </location>
</feature>
<keyword evidence="1" id="KW-1133">Transmembrane helix</keyword>
<keyword evidence="3" id="KW-1185">Reference proteome</keyword>